<dbReference type="SMART" id="SM00066">
    <property type="entry name" value="GAL4"/>
    <property type="match status" value="1"/>
</dbReference>
<feature type="compositionally biased region" description="Acidic residues" evidence="2">
    <location>
        <begin position="472"/>
        <end position="481"/>
    </location>
</feature>
<accession>A0ABR3XUZ3</accession>
<feature type="compositionally biased region" description="Low complexity" evidence="2">
    <location>
        <begin position="387"/>
        <end position="400"/>
    </location>
</feature>
<dbReference type="PROSITE" id="PS00463">
    <property type="entry name" value="ZN2_CY6_FUNGAL_1"/>
    <property type="match status" value="1"/>
</dbReference>
<feature type="compositionally biased region" description="Basic residues" evidence="2">
    <location>
        <begin position="403"/>
        <end position="412"/>
    </location>
</feature>
<feature type="compositionally biased region" description="Low complexity" evidence="2">
    <location>
        <begin position="686"/>
        <end position="702"/>
    </location>
</feature>
<evidence type="ECO:0000313" key="5">
    <source>
        <dbReference type="Proteomes" id="UP001583177"/>
    </source>
</evidence>
<feature type="compositionally biased region" description="Low complexity" evidence="2">
    <location>
        <begin position="482"/>
        <end position="491"/>
    </location>
</feature>
<evidence type="ECO:0000256" key="2">
    <source>
        <dbReference type="SAM" id="MobiDB-lite"/>
    </source>
</evidence>
<feature type="region of interest" description="Disordered" evidence="2">
    <location>
        <begin position="377"/>
        <end position="429"/>
    </location>
</feature>
<dbReference type="PRINTS" id="PR00755">
    <property type="entry name" value="AFLATOXINBRP"/>
</dbReference>
<dbReference type="InterPro" id="IPR036864">
    <property type="entry name" value="Zn2-C6_fun-type_DNA-bd_sf"/>
</dbReference>
<feature type="compositionally biased region" description="Polar residues" evidence="2">
    <location>
        <begin position="787"/>
        <end position="799"/>
    </location>
</feature>
<dbReference type="SUPFAM" id="SSF57701">
    <property type="entry name" value="Zn2/Cys6 DNA-binding domain"/>
    <property type="match status" value="1"/>
</dbReference>
<feature type="region of interest" description="Disordered" evidence="2">
    <location>
        <begin position="58"/>
        <end position="88"/>
    </location>
</feature>
<protein>
    <recommendedName>
        <fullName evidence="3">Zn(2)-C6 fungal-type domain-containing protein</fullName>
    </recommendedName>
</protein>
<keyword evidence="5" id="KW-1185">Reference proteome</keyword>
<dbReference type="CDD" id="cd00067">
    <property type="entry name" value="GAL4"/>
    <property type="match status" value="1"/>
</dbReference>
<organism evidence="4 5">
    <name type="scientific">Diaporthe australafricana</name>
    <dbReference type="NCBI Taxonomy" id="127596"/>
    <lineage>
        <taxon>Eukaryota</taxon>
        <taxon>Fungi</taxon>
        <taxon>Dikarya</taxon>
        <taxon>Ascomycota</taxon>
        <taxon>Pezizomycotina</taxon>
        <taxon>Sordariomycetes</taxon>
        <taxon>Sordariomycetidae</taxon>
        <taxon>Diaporthales</taxon>
        <taxon>Diaporthaceae</taxon>
        <taxon>Diaporthe</taxon>
    </lineage>
</organism>
<dbReference type="Pfam" id="PF00172">
    <property type="entry name" value="Zn_clus"/>
    <property type="match status" value="1"/>
</dbReference>
<comment type="caution">
    <text evidence="4">The sequence shown here is derived from an EMBL/GenBank/DDBJ whole genome shotgun (WGS) entry which is preliminary data.</text>
</comment>
<feature type="domain" description="Zn(2)-C6 fungal-type" evidence="3">
    <location>
        <begin position="426"/>
        <end position="456"/>
    </location>
</feature>
<proteinExistence type="predicted"/>
<feature type="compositionally biased region" description="Polar residues" evidence="2">
    <location>
        <begin position="981"/>
        <end position="999"/>
    </location>
</feature>
<dbReference type="PROSITE" id="PS50048">
    <property type="entry name" value="ZN2_CY6_FUNGAL_2"/>
    <property type="match status" value="1"/>
</dbReference>
<keyword evidence="1" id="KW-0539">Nucleus</keyword>
<feature type="compositionally biased region" description="Polar residues" evidence="2">
    <location>
        <begin position="957"/>
        <end position="970"/>
    </location>
</feature>
<dbReference type="InterPro" id="IPR001138">
    <property type="entry name" value="Zn2Cys6_DnaBD"/>
</dbReference>
<feature type="compositionally biased region" description="Polar residues" evidence="2">
    <location>
        <begin position="809"/>
        <end position="819"/>
    </location>
</feature>
<feature type="compositionally biased region" description="Basic residues" evidence="2">
    <location>
        <begin position="286"/>
        <end position="299"/>
    </location>
</feature>
<feature type="compositionally biased region" description="Polar residues" evidence="2">
    <location>
        <begin position="840"/>
        <end position="938"/>
    </location>
</feature>
<feature type="compositionally biased region" description="Polar residues" evidence="2">
    <location>
        <begin position="301"/>
        <end position="315"/>
    </location>
</feature>
<feature type="compositionally biased region" description="Low complexity" evidence="2">
    <location>
        <begin position="939"/>
        <end position="956"/>
    </location>
</feature>
<evidence type="ECO:0000256" key="1">
    <source>
        <dbReference type="ARBA" id="ARBA00023242"/>
    </source>
</evidence>
<feature type="compositionally biased region" description="Polar residues" evidence="2">
    <location>
        <begin position="643"/>
        <end position="680"/>
    </location>
</feature>
<evidence type="ECO:0000313" key="4">
    <source>
        <dbReference type="EMBL" id="KAL1879827.1"/>
    </source>
</evidence>
<name>A0ABR3XUZ3_9PEZI</name>
<evidence type="ECO:0000259" key="3">
    <source>
        <dbReference type="PROSITE" id="PS50048"/>
    </source>
</evidence>
<feature type="compositionally biased region" description="Low complexity" evidence="2">
    <location>
        <begin position="711"/>
        <end position="724"/>
    </location>
</feature>
<dbReference type="Gene3D" id="4.10.240.10">
    <property type="entry name" value="Zn(2)-C6 fungal-type DNA-binding domain"/>
    <property type="match status" value="1"/>
</dbReference>
<sequence length="1029" mass="110661">MDAFLIDPPKSNHACASVEDLALQLANLRDTKATDTKAEHISATFEFRSTVVFNVPENESDAADPSQNLDQAVGGTPGALPTPPMNGNAPALITRSIRAYDTIMNQPTDDPALQKLVAKHIVAILGSVDGSSWTVRSVSRNSSGWTFTYLCKNSTQAWMRQNSKHSTKLRIAESSGKDGQDPVNLSRPAFDCRGSVTIAFAKSSRVITVKLEHTPLHKTVAELAELFKPPPPLAKAVVARRTDGHRKKRKSQADGAEAPEDGPKKKRRKKSTNTGEQMADGEQAPKAKKPRAPRAKKSKNAGVQPQAEGQDSALLNLSPLETARRQEEASKTLRDSGIDPETLSSEQFNIFANQSPDLQMESLAMLVKYGAERLRIVHPDQENAQQPGNPDPATGDAADASAKKKTSRKKAPRKDGAPKVKKTRGSCQACRAKKIKCSKGKPECEECVGAGIACYYPPQQKRKPAGAKSAEVAEDEPDEPEVAPVPNDVVDSMPDSAPAPEPVPEVVPEEEEASDLGSPGFDTSHPPAPEMLPHPADTTGFTEASHDVSQDLYHPVSTGLSYPQGVGVPEEVSNNADYFQQQPVSNGVAYPHQPQHVSNVAYTDASRQHVPEPEPVPVERVQVPSKPTHSTLPGPGTHRGLPSGSSRNQTDYTNSTDAVPSVSSWQPTNIPANTAQTYSDPPTIGQSAPSRQSRSRRSAAPPTYETSTHDTLQAATTLTNAALQHKSHTSPTTRTVSPFQNPTQAAQAARAKSRQSQRSSGRQTASPFQQSTTTQPSTAGTAPSLYNAPSTTDSNNLPSYDQYPRYNAAPTQAATTSSRVAYEPYSQQAAPSSSATSYSGYDTYNTRSQNSNATLANPVTQSASTSAPSSKNWASTNGRRSSNSYSANKATATPTPAYSVPVSSAQQRPTNMQSFNVRPQSTAPTQSRTSNDTSASYAQQPRQQQQQSQQQPQPQQGYNSFSSQAHPSATQQQQQDWYGFGSTNSATSNYGSGSYSQAQHRSMNLAGNTYTSINDQEALYEMLRNNPRH</sequence>
<feature type="region of interest" description="Disordered" evidence="2">
    <location>
        <begin position="238"/>
        <end position="317"/>
    </location>
</feature>
<feature type="region of interest" description="Disordered" evidence="2">
    <location>
        <begin position="586"/>
        <end position="999"/>
    </location>
</feature>
<feature type="compositionally biased region" description="Low complexity" evidence="2">
    <location>
        <begin position="824"/>
        <end position="839"/>
    </location>
</feature>
<feature type="region of interest" description="Disordered" evidence="2">
    <location>
        <begin position="457"/>
        <end position="542"/>
    </location>
</feature>
<reference evidence="4 5" key="1">
    <citation type="journal article" date="2024" name="IMA Fungus">
        <title>IMA Genome - F19 : A genome assembly and annotation guide to empower mycologists, including annotated draft genome sequences of Ceratocystis pirilliformis, Diaporthe australafricana, Fusarium ophioides, Paecilomyces lecythidis, and Sporothrix stenoceras.</title>
        <authorList>
            <person name="Aylward J."/>
            <person name="Wilson A.M."/>
            <person name="Visagie C.M."/>
            <person name="Spraker J."/>
            <person name="Barnes I."/>
            <person name="Buitendag C."/>
            <person name="Ceriani C."/>
            <person name="Del Mar Angel L."/>
            <person name="du Plessis D."/>
            <person name="Fuchs T."/>
            <person name="Gasser K."/>
            <person name="Kramer D."/>
            <person name="Li W."/>
            <person name="Munsamy K."/>
            <person name="Piso A."/>
            <person name="Price J.L."/>
            <person name="Sonnekus B."/>
            <person name="Thomas C."/>
            <person name="van der Nest A."/>
            <person name="van Dijk A."/>
            <person name="van Heerden A."/>
            <person name="van Vuuren N."/>
            <person name="Yilmaz N."/>
            <person name="Duong T.A."/>
            <person name="van der Merwe N.A."/>
            <person name="Wingfield M.J."/>
            <person name="Wingfield B.D."/>
        </authorList>
    </citation>
    <scope>NUCLEOTIDE SEQUENCE [LARGE SCALE GENOMIC DNA]</scope>
    <source>
        <strain evidence="4 5">CMW 18300</strain>
    </source>
</reference>
<feature type="compositionally biased region" description="Polar residues" evidence="2">
    <location>
        <begin position="729"/>
        <end position="743"/>
    </location>
</feature>
<feature type="compositionally biased region" description="Low complexity" evidence="2">
    <location>
        <begin position="744"/>
        <end position="784"/>
    </location>
</feature>
<gene>
    <name evidence="4" type="ORF">Daus18300_001665</name>
</gene>
<dbReference type="EMBL" id="JAWRVE010000009">
    <property type="protein sequence ID" value="KAL1879827.1"/>
    <property type="molecule type" value="Genomic_DNA"/>
</dbReference>
<dbReference type="Proteomes" id="UP001583177">
    <property type="component" value="Unassembled WGS sequence"/>
</dbReference>